<dbReference type="EC" id="4.6.1.-" evidence="3"/>
<dbReference type="PROSITE" id="PS50125">
    <property type="entry name" value="GUANYLATE_CYCLASE_2"/>
    <property type="match status" value="1"/>
</dbReference>
<sequence>MPTRPTRAPSGTAAHVAGKPRHWLAHALFVLLLLVFALGDHFALFADLDARLGDVLLRQHARQRPPPPDIVLIDIDQASLDDPEMLELAGNWPWPRATHGELVDFIAGGKPAVIAFDLIFSEPDLFRPGSDAVLAQAIAKHRVLLPLVVAADGLATPLANLPPGLGARPGNHAEPDAALPLIAPKAIDPAAWNTGLINFLADDDQIGRRYWIDYPHRGWTLPSLPRRIGEQAGWAIPTRDAITLHWYGRPFTHYSYREIFLAAQRSDGKPPDLTDKIVIIGAAAPGLHDLRPTPLGATTPGPEILATAVANLRNDDWLRPANHPWNLIFGLTGMIGVGLAFTRRPNPLAIAGTLTLTTAIIVTTAWLLLPLNIQWTPFSALLAIWLTFALAATASYLRERHQRDLAVQMFSRFLDPNIVRSLTDEGRLAEAEASTSREISVLFSDIRGFTTISENRPPEEIVRLLNQYFDLQVAAIFEHDGTLDKFIGDAIMAFWNAPLEDPEHAVKAVRAALAMARGLERFRQELGDAGKDFDIGIGVHTGPAVVGFLGARQRLDYTAIGDTVNLASRIEGQTKGVARILVSQATRDACDNVFAFVDHGEYIVKGRHQPVRLFEPREHP</sequence>
<evidence type="ECO:0000313" key="4">
    <source>
        <dbReference type="Proteomes" id="UP001479520"/>
    </source>
</evidence>
<dbReference type="InterPro" id="IPR050697">
    <property type="entry name" value="Adenylyl/Guanylyl_Cyclase_3/4"/>
</dbReference>
<evidence type="ECO:0000259" key="2">
    <source>
        <dbReference type="PROSITE" id="PS50125"/>
    </source>
</evidence>
<feature type="domain" description="Guanylate cyclase" evidence="2">
    <location>
        <begin position="440"/>
        <end position="571"/>
    </location>
</feature>
<keyword evidence="1" id="KW-0472">Membrane</keyword>
<dbReference type="SMART" id="SM01080">
    <property type="entry name" value="CHASE2"/>
    <property type="match status" value="1"/>
</dbReference>
<feature type="transmembrane region" description="Helical" evidence="1">
    <location>
        <begin position="375"/>
        <end position="397"/>
    </location>
</feature>
<keyword evidence="3" id="KW-0456">Lyase</keyword>
<evidence type="ECO:0000313" key="3">
    <source>
        <dbReference type="EMBL" id="WZJ23083.1"/>
    </source>
</evidence>
<gene>
    <name evidence="3" type="ORF">AADV58_08015</name>
</gene>
<dbReference type="PANTHER" id="PTHR43081:SF1">
    <property type="entry name" value="ADENYLATE CYCLASE, TERMINAL-DIFFERENTIATION SPECIFIC"/>
    <property type="match status" value="1"/>
</dbReference>
<keyword evidence="1" id="KW-1133">Transmembrane helix</keyword>
<dbReference type="PANTHER" id="PTHR43081">
    <property type="entry name" value="ADENYLATE CYCLASE, TERMINAL-DIFFERENTIATION SPECIFIC-RELATED"/>
    <property type="match status" value="1"/>
</dbReference>
<dbReference type="InterPro" id="IPR001054">
    <property type="entry name" value="A/G_cyclase"/>
</dbReference>
<dbReference type="CDD" id="cd07302">
    <property type="entry name" value="CHD"/>
    <property type="match status" value="1"/>
</dbReference>
<dbReference type="GO" id="GO:0016829">
    <property type="term" value="F:lyase activity"/>
    <property type="evidence" value="ECO:0007669"/>
    <property type="project" value="UniProtKB-KW"/>
</dbReference>
<dbReference type="SMART" id="SM00044">
    <property type="entry name" value="CYCc"/>
    <property type="match status" value="1"/>
</dbReference>
<dbReference type="SUPFAM" id="SSF55073">
    <property type="entry name" value="Nucleotide cyclase"/>
    <property type="match status" value="1"/>
</dbReference>
<organism evidence="3 4">
    <name type="scientific">Azonexus hydrophilus</name>
    <dbReference type="NCBI Taxonomy" id="418702"/>
    <lineage>
        <taxon>Bacteria</taxon>
        <taxon>Pseudomonadati</taxon>
        <taxon>Pseudomonadota</taxon>
        <taxon>Betaproteobacteria</taxon>
        <taxon>Rhodocyclales</taxon>
        <taxon>Azonexaceae</taxon>
        <taxon>Azonexus</taxon>
    </lineage>
</organism>
<protein>
    <submittedName>
        <fullName evidence="3">Adenylate/guanylate cyclase domain-containing protein</fullName>
        <ecNumber evidence="3">4.6.1.-</ecNumber>
    </submittedName>
</protein>
<proteinExistence type="predicted"/>
<dbReference type="Proteomes" id="UP001479520">
    <property type="component" value="Chromosome"/>
</dbReference>
<dbReference type="RefSeq" id="WP_281985262.1">
    <property type="nucleotide sequence ID" value="NZ_CALFBA010000146.1"/>
</dbReference>
<dbReference type="Pfam" id="PF00211">
    <property type="entry name" value="Guanylate_cyc"/>
    <property type="match status" value="1"/>
</dbReference>
<reference evidence="3 4" key="1">
    <citation type="submission" date="2024-04" db="EMBL/GenBank/DDBJ databases">
        <title>Dissimilatory iodate-reducing microorganisms contribute to the enrichment of iodine in groundwater.</title>
        <authorList>
            <person name="Jiang Z."/>
        </authorList>
    </citation>
    <scope>NUCLEOTIDE SEQUENCE [LARGE SCALE GENOMIC DNA]</scope>
    <source>
        <strain evidence="3 4">NCP973</strain>
    </source>
</reference>
<feature type="transmembrane region" description="Helical" evidence="1">
    <location>
        <begin position="348"/>
        <end position="369"/>
    </location>
</feature>
<accession>A0ABZ2XLJ6</accession>
<keyword evidence="1" id="KW-0812">Transmembrane</keyword>
<dbReference type="InterPro" id="IPR007890">
    <property type="entry name" value="CHASE2"/>
</dbReference>
<keyword evidence="4" id="KW-1185">Reference proteome</keyword>
<dbReference type="EMBL" id="CP151406">
    <property type="protein sequence ID" value="WZJ23083.1"/>
    <property type="molecule type" value="Genomic_DNA"/>
</dbReference>
<name>A0ABZ2XLJ6_9RHOO</name>
<dbReference type="InterPro" id="IPR029787">
    <property type="entry name" value="Nucleotide_cyclase"/>
</dbReference>
<evidence type="ECO:0000256" key="1">
    <source>
        <dbReference type="SAM" id="Phobius"/>
    </source>
</evidence>
<dbReference type="Gene3D" id="3.30.70.1230">
    <property type="entry name" value="Nucleotide cyclase"/>
    <property type="match status" value="1"/>
</dbReference>
<dbReference type="Pfam" id="PF05226">
    <property type="entry name" value="CHASE2"/>
    <property type="match status" value="1"/>
</dbReference>
<feature type="transmembrane region" description="Helical" evidence="1">
    <location>
        <begin position="323"/>
        <end position="341"/>
    </location>
</feature>